<evidence type="ECO:0000256" key="1">
    <source>
        <dbReference type="SAM" id="MobiDB-lite"/>
    </source>
</evidence>
<protein>
    <submittedName>
        <fullName evidence="2">NSL1 component of MIS12 kinetochore complex</fullName>
    </submittedName>
</protein>
<name>H3A3V4_LATCH</name>
<dbReference type="GO" id="GO:0000444">
    <property type="term" value="C:MIS12/MIND type complex"/>
    <property type="evidence" value="ECO:0007669"/>
    <property type="project" value="TreeGrafter"/>
</dbReference>
<dbReference type="EMBL" id="AFYH01204723">
    <property type="status" value="NOT_ANNOTATED_CDS"/>
    <property type="molecule type" value="Genomic_DNA"/>
</dbReference>
<sequence length="261" mass="28666">MRGVIDFFPLVFACRTSLFVAQSREASVSGGRRGRGRLQCLREMAVKGGSEGAAAGLARGGEEEQEGPAQAASERGGQQDDRVRCYSKRSAVEALETCAELLQPLLDKQQRLPPDKREAASQDLKKELYHPNIKPREIKADAAQGSRMTNVLAAASAVCKQTSEAMKSLPVLIEKAEGLSECLRMQPILERSKVHQEVFSAVQTKDDDKANGFVMQLEVTPTEAGAQIKRELRPRTKNSSAKSPQSRLYPLRSKRQISLTE</sequence>
<reference evidence="2" key="2">
    <citation type="submission" date="2025-08" db="UniProtKB">
        <authorList>
            <consortium name="Ensembl"/>
        </authorList>
    </citation>
    <scope>IDENTIFICATION</scope>
</reference>
<dbReference type="Ensembl" id="ENSLACT00000004363.1">
    <property type="protein sequence ID" value="ENSLACP00000004325.1"/>
    <property type="gene ID" value="ENSLACG00000003848.1"/>
</dbReference>
<dbReference type="GeneTree" id="ENSGT00390000001374"/>
<accession>H3A3V4</accession>
<dbReference type="GO" id="GO:0000070">
    <property type="term" value="P:mitotic sister chromatid segregation"/>
    <property type="evidence" value="ECO:0007669"/>
    <property type="project" value="InterPro"/>
</dbReference>
<dbReference type="EMBL" id="AFYH01204724">
    <property type="status" value="NOT_ANNOTATED_CDS"/>
    <property type="molecule type" value="Genomic_DNA"/>
</dbReference>
<dbReference type="eggNOG" id="ENOG502S001">
    <property type="taxonomic scope" value="Eukaryota"/>
</dbReference>
<dbReference type="STRING" id="7897.ENSLACP00000004325"/>
<keyword evidence="3" id="KW-1185">Reference proteome</keyword>
<dbReference type="Proteomes" id="UP000008672">
    <property type="component" value="Unassembled WGS sequence"/>
</dbReference>
<dbReference type="AlphaFoldDB" id="H3A3V4"/>
<dbReference type="InterPro" id="IPR013950">
    <property type="entry name" value="Mis14/Nsl1"/>
</dbReference>
<dbReference type="EMBL" id="AFYH01204722">
    <property type="status" value="NOT_ANNOTATED_CDS"/>
    <property type="molecule type" value="Genomic_DNA"/>
</dbReference>
<feature type="region of interest" description="Disordered" evidence="1">
    <location>
        <begin position="51"/>
        <end position="83"/>
    </location>
</feature>
<dbReference type="InParanoid" id="H3A3V4"/>
<evidence type="ECO:0000313" key="2">
    <source>
        <dbReference type="Ensembl" id="ENSLACP00000004325.1"/>
    </source>
</evidence>
<dbReference type="EMBL" id="AFYH01204721">
    <property type="status" value="NOT_ANNOTATED_CDS"/>
    <property type="molecule type" value="Genomic_DNA"/>
</dbReference>
<dbReference type="HOGENOM" id="CLU_1065418_0_0_1"/>
<reference evidence="2" key="3">
    <citation type="submission" date="2025-09" db="UniProtKB">
        <authorList>
            <consortium name="Ensembl"/>
        </authorList>
    </citation>
    <scope>IDENTIFICATION</scope>
</reference>
<evidence type="ECO:0000313" key="3">
    <source>
        <dbReference type="Proteomes" id="UP000008672"/>
    </source>
</evidence>
<feature type="compositionally biased region" description="Polar residues" evidence="1">
    <location>
        <begin position="237"/>
        <end position="246"/>
    </location>
</feature>
<dbReference type="PANTHER" id="PTHR31749:SF3">
    <property type="entry name" value="KINETOCHORE-ASSOCIATED PROTEIN NSL1 HOMOLOG"/>
    <property type="match status" value="1"/>
</dbReference>
<reference evidence="3" key="1">
    <citation type="submission" date="2011-08" db="EMBL/GenBank/DDBJ databases">
        <title>The draft genome of Latimeria chalumnae.</title>
        <authorList>
            <person name="Di Palma F."/>
            <person name="Alfoldi J."/>
            <person name="Johnson J."/>
            <person name="Berlin A."/>
            <person name="Gnerre S."/>
            <person name="Jaffe D."/>
            <person name="MacCallum I."/>
            <person name="Young S."/>
            <person name="Walker B.J."/>
            <person name="Lander E."/>
            <person name="Lindblad-Toh K."/>
        </authorList>
    </citation>
    <scope>NUCLEOTIDE SEQUENCE [LARGE SCALE GENOMIC DNA]</scope>
    <source>
        <strain evidence="3">Wild caught</strain>
    </source>
</reference>
<feature type="region of interest" description="Disordered" evidence="1">
    <location>
        <begin position="224"/>
        <end position="261"/>
    </location>
</feature>
<gene>
    <name evidence="2" type="primary">NSL1</name>
</gene>
<proteinExistence type="predicted"/>
<organism evidence="2 3">
    <name type="scientific">Latimeria chalumnae</name>
    <name type="common">Coelacanth</name>
    <dbReference type="NCBI Taxonomy" id="7897"/>
    <lineage>
        <taxon>Eukaryota</taxon>
        <taxon>Metazoa</taxon>
        <taxon>Chordata</taxon>
        <taxon>Craniata</taxon>
        <taxon>Vertebrata</taxon>
        <taxon>Euteleostomi</taxon>
        <taxon>Coelacanthiformes</taxon>
        <taxon>Coelacanthidae</taxon>
        <taxon>Latimeria</taxon>
    </lineage>
</organism>
<dbReference type="PANTHER" id="PTHR31749">
    <property type="entry name" value="KINETOCHORE-ASSOCIATED PROTEIN NSL1 HOMOLOG"/>
    <property type="match status" value="1"/>
</dbReference>